<feature type="region of interest" description="Disordered" evidence="1">
    <location>
        <begin position="1"/>
        <end position="22"/>
    </location>
</feature>
<feature type="compositionally biased region" description="Polar residues" evidence="1">
    <location>
        <begin position="157"/>
        <end position="170"/>
    </location>
</feature>
<feature type="compositionally biased region" description="Polar residues" evidence="1">
    <location>
        <begin position="7"/>
        <end position="21"/>
    </location>
</feature>
<feature type="compositionally biased region" description="Polar residues" evidence="1">
    <location>
        <begin position="796"/>
        <end position="815"/>
    </location>
</feature>
<dbReference type="AlphaFoldDB" id="A0A165HXJ2"/>
<name>A0A165HXJ2_EXIGL</name>
<dbReference type="Proteomes" id="UP000077266">
    <property type="component" value="Unassembled WGS sequence"/>
</dbReference>
<gene>
    <name evidence="2" type="ORF">EXIGLDRAFT_70604</name>
</gene>
<feature type="region of interest" description="Disordered" evidence="1">
    <location>
        <begin position="112"/>
        <end position="214"/>
    </location>
</feature>
<sequence>MDASLNAVASSSRLSTASENPLQRAELYERVRAESVSASPSTIYARPRFNTTTSSADVAARSLALFEPATERDASREHALRVAPKLLHTSTVRHRSSLQTFSTYVGSTVQPALGEPSRMSTSSSAHTVHSGPSEGAGGSATSVVDAAATSTLCAASRASSPSDRLHSPTSRPGRRIRGDSTLLDVAKTDVAPGAHVHPSCPDERALSSAESATTPAPWSDFAVRPLAVFKPFKTPPSSYLHAAQSESSVQPSSSLALPNCSVTLEREQNLSHSVPSRLPPTSVHIRCSSSPCDMDGRIESMARCTGSKVTELSLRNPANIRCAPGARVALRRIVEAMVHLPTSDNTLATFVCPPVVPVALEPLHESSSRAPELNAPAAIPAMSTVLGDVPPVAVCPTSTLHHQSTLQTSSTRPASTIRPLSLCEPSKMSTSHCGLNDGTAATTTTEATAAHTSQPSNLPLAPFSFDLSSSPTLRPGRRFRDDSAVLNVARILSEINVAPSVHVRSSVVLFNSPSSTSAVDTQLLTDAVLGVNTATGRLLLATANVRCAPGVRVALDQIEETMNTFARKDSASTIEPSAYAETTRERLIELRRLAGLVIALQGSRGNASRGAHETTTRIHPPTAPISTLPARSSSVSGAAPVAPDTLGSSMVPSHVQVQRAGPASNVAELPVVVACLSRLSSSISKSPTSRLDVRRNTATIVHPSYLQSALPSAEVTVAFATSRMLSESRGDASAPCSSRYPLGTKATARTAAIQRDNPSRVSAPCRGLSPGDASTDIELDTRTTDSRSSAPRADTCFSSTRKAPSIASSLSSGNPGQYGLTSPGDASEYAGTGVQLVLHANLLNHAAKLEVEHYASGQAPARLINHLRSDDLFSSLRKRDTACWKALLHVPADVHCARSAQVAEEVTLNSWMTSCLFACTRNVAMYSHSGLSVDAHIAATDDGSSSSAGEGDAPVPGTAPSGKTVTECHKMAITTNPGHLMAIATIHGHVPLTYPKRSARMVAQNHHGAHLPDHHQMAENWLPS</sequence>
<feature type="region of interest" description="Disordered" evidence="1">
    <location>
        <begin position="606"/>
        <end position="640"/>
    </location>
</feature>
<evidence type="ECO:0000313" key="3">
    <source>
        <dbReference type="Proteomes" id="UP000077266"/>
    </source>
</evidence>
<keyword evidence="3" id="KW-1185">Reference proteome</keyword>
<feature type="compositionally biased region" description="Low complexity" evidence="1">
    <location>
        <begin position="629"/>
        <end position="640"/>
    </location>
</feature>
<feature type="compositionally biased region" description="Low complexity" evidence="1">
    <location>
        <begin position="940"/>
        <end position="953"/>
    </location>
</feature>
<dbReference type="InParanoid" id="A0A165HXJ2"/>
<accession>A0A165HXJ2</accession>
<dbReference type="EMBL" id="KV426005">
    <property type="protein sequence ID" value="KZV92601.1"/>
    <property type="molecule type" value="Genomic_DNA"/>
</dbReference>
<feature type="region of interest" description="Disordered" evidence="1">
    <location>
        <begin position="940"/>
        <end position="963"/>
    </location>
</feature>
<evidence type="ECO:0000313" key="2">
    <source>
        <dbReference type="EMBL" id="KZV92601.1"/>
    </source>
</evidence>
<protein>
    <submittedName>
        <fullName evidence="2">Uncharacterized protein</fullName>
    </submittedName>
</protein>
<reference evidence="2 3" key="1">
    <citation type="journal article" date="2016" name="Mol. Biol. Evol.">
        <title>Comparative Genomics of Early-Diverging Mushroom-Forming Fungi Provides Insights into the Origins of Lignocellulose Decay Capabilities.</title>
        <authorList>
            <person name="Nagy L.G."/>
            <person name="Riley R."/>
            <person name="Tritt A."/>
            <person name="Adam C."/>
            <person name="Daum C."/>
            <person name="Floudas D."/>
            <person name="Sun H."/>
            <person name="Yadav J.S."/>
            <person name="Pangilinan J."/>
            <person name="Larsson K.H."/>
            <person name="Matsuura K."/>
            <person name="Barry K."/>
            <person name="Labutti K."/>
            <person name="Kuo R."/>
            <person name="Ohm R.A."/>
            <person name="Bhattacharya S.S."/>
            <person name="Shirouzu T."/>
            <person name="Yoshinaga Y."/>
            <person name="Martin F.M."/>
            <person name="Grigoriev I.V."/>
            <person name="Hibbett D.S."/>
        </authorList>
    </citation>
    <scope>NUCLEOTIDE SEQUENCE [LARGE SCALE GENOMIC DNA]</scope>
    <source>
        <strain evidence="2 3">HHB12029</strain>
    </source>
</reference>
<feature type="compositionally biased region" description="Low complexity" evidence="1">
    <location>
        <begin position="139"/>
        <end position="151"/>
    </location>
</feature>
<organism evidence="2 3">
    <name type="scientific">Exidia glandulosa HHB12029</name>
    <dbReference type="NCBI Taxonomy" id="1314781"/>
    <lineage>
        <taxon>Eukaryota</taxon>
        <taxon>Fungi</taxon>
        <taxon>Dikarya</taxon>
        <taxon>Basidiomycota</taxon>
        <taxon>Agaricomycotina</taxon>
        <taxon>Agaricomycetes</taxon>
        <taxon>Auriculariales</taxon>
        <taxon>Exidiaceae</taxon>
        <taxon>Exidia</taxon>
    </lineage>
</organism>
<evidence type="ECO:0000256" key="1">
    <source>
        <dbReference type="SAM" id="MobiDB-lite"/>
    </source>
</evidence>
<feature type="region of interest" description="Disordered" evidence="1">
    <location>
        <begin position="749"/>
        <end position="824"/>
    </location>
</feature>
<proteinExistence type="predicted"/>
<feature type="compositionally biased region" description="Polar residues" evidence="1">
    <location>
        <begin position="118"/>
        <end position="127"/>
    </location>
</feature>